<gene>
    <name evidence="3" type="ORF">ACFPA8_26390</name>
</gene>
<evidence type="ECO:0000256" key="2">
    <source>
        <dbReference type="SAM" id="MobiDB-lite"/>
    </source>
</evidence>
<dbReference type="RefSeq" id="WP_386452539.1">
    <property type="nucleotide sequence ID" value="NZ_JBHSFH010000017.1"/>
</dbReference>
<evidence type="ECO:0000313" key="3">
    <source>
        <dbReference type="EMBL" id="MFC4497664.1"/>
    </source>
</evidence>
<dbReference type="Pfam" id="PF06013">
    <property type="entry name" value="WXG100"/>
    <property type="match status" value="1"/>
</dbReference>
<organism evidence="3 4">
    <name type="scientific">Streptomyces ovatisporus</name>
    <dbReference type="NCBI Taxonomy" id="1128682"/>
    <lineage>
        <taxon>Bacteria</taxon>
        <taxon>Bacillati</taxon>
        <taxon>Actinomycetota</taxon>
        <taxon>Actinomycetes</taxon>
        <taxon>Kitasatosporales</taxon>
        <taxon>Streptomycetaceae</taxon>
        <taxon>Streptomyces</taxon>
    </lineage>
</organism>
<reference evidence="4" key="1">
    <citation type="journal article" date="2019" name="Int. J. Syst. Evol. Microbiol.">
        <title>The Global Catalogue of Microorganisms (GCM) 10K type strain sequencing project: providing services to taxonomists for standard genome sequencing and annotation.</title>
        <authorList>
            <consortium name="The Broad Institute Genomics Platform"/>
            <consortium name="The Broad Institute Genome Sequencing Center for Infectious Disease"/>
            <person name="Wu L."/>
            <person name="Ma J."/>
        </authorList>
    </citation>
    <scope>NUCLEOTIDE SEQUENCE [LARGE SCALE GENOMIC DNA]</scope>
    <source>
        <strain evidence="4">CGMCC 4.7357</strain>
    </source>
</reference>
<dbReference type="InterPro" id="IPR010310">
    <property type="entry name" value="T7SS_ESAT-6-like"/>
</dbReference>
<dbReference type="Gene3D" id="1.10.287.1060">
    <property type="entry name" value="ESAT-6-like"/>
    <property type="match status" value="1"/>
</dbReference>
<dbReference type="InterPro" id="IPR036689">
    <property type="entry name" value="ESAT-6-like_sf"/>
</dbReference>
<evidence type="ECO:0000256" key="1">
    <source>
        <dbReference type="SAM" id="Coils"/>
    </source>
</evidence>
<feature type="compositionally biased region" description="Polar residues" evidence="2">
    <location>
        <begin position="307"/>
        <end position="316"/>
    </location>
</feature>
<evidence type="ECO:0000313" key="4">
    <source>
        <dbReference type="Proteomes" id="UP001595997"/>
    </source>
</evidence>
<proteinExistence type="predicted"/>
<feature type="region of interest" description="Disordered" evidence="2">
    <location>
        <begin position="282"/>
        <end position="324"/>
    </location>
</feature>
<feature type="coiled-coil region" evidence="1">
    <location>
        <begin position="36"/>
        <end position="77"/>
    </location>
</feature>
<name>A0ABV9AF42_9ACTN</name>
<keyword evidence="1" id="KW-0175">Coiled coil</keyword>
<sequence length="324" mass="34762">MDILSKLGVSISGPFAGTIDEAIRGILKQFGLEDDLEKVSGDNEKLQQTADDYRQAARDLRGVVDDLEAERKKLLKTWDGEAAQNFQKKSLAFEKALTGEAEDMDTIATLLETAAEACAEAEQMMIDLIIEIIEAVIAAAATTAILSVLTAGAAAAIGPLITAAGIATKAMKAVKITAKLADKLSDIAKRLKAIKRAEKLAKELKRFGGKGNDSYRKGLARYRGKLKDGDGNAIPGSNDLTDIKEFAAYAVTKRGIKRGVVAPVIGVETGDVIKEGYDQYAPSNYPGAAPKEPTAYDQRPESESFNDRMNSGMTNKQKVKEDFG</sequence>
<dbReference type="EMBL" id="JBHSFH010000017">
    <property type="protein sequence ID" value="MFC4497664.1"/>
    <property type="molecule type" value="Genomic_DNA"/>
</dbReference>
<comment type="caution">
    <text evidence="3">The sequence shown here is derived from an EMBL/GenBank/DDBJ whole genome shotgun (WGS) entry which is preliminary data.</text>
</comment>
<keyword evidence="4" id="KW-1185">Reference proteome</keyword>
<accession>A0ABV9AF42</accession>
<dbReference type="Proteomes" id="UP001595997">
    <property type="component" value="Unassembled WGS sequence"/>
</dbReference>
<protein>
    <submittedName>
        <fullName evidence="3">WXG100 family type VII secretion target</fullName>
    </submittedName>
</protein>
<dbReference type="SUPFAM" id="SSF140453">
    <property type="entry name" value="EsxAB dimer-like"/>
    <property type="match status" value="1"/>
</dbReference>